<comment type="caution">
    <text evidence="7">The sequence shown here is derived from an EMBL/GenBank/DDBJ whole genome shotgun (WGS) entry which is preliminary data.</text>
</comment>
<dbReference type="GO" id="GO:0003700">
    <property type="term" value="F:DNA-binding transcription factor activity"/>
    <property type="evidence" value="ECO:0007669"/>
    <property type="project" value="InterPro"/>
</dbReference>
<dbReference type="Proteomes" id="UP000616885">
    <property type="component" value="Unassembled WGS sequence"/>
</dbReference>
<dbReference type="EMBL" id="JADCTT010000002">
    <property type="protein sequence ID" value="KAF9758105.1"/>
    <property type="molecule type" value="Genomic_DNA"/>
</dbReference>
<dbReference type="Pfam" id="PF00447">
    <property type="entry name" value="HSF_DNA-bind"/>
    <property type="match status" value="1"/>
</dbReference>
<evidence type="ECO:0000313" key="7">
    <source>
        <dbReference type="EMBL" id="KAF9758105.1"/>
    </source>
</evidence>
<sequence length="490" mass="54289">MSTSAPVVAEPMEVTTPNSHKSPSSGQGPDQDSDSKMNDHSKTSSPQEQSAASNPIPMVAPPPAAAAIHQPKIVQTAFIHKLYNMLEDQNIRHLIAWSSTADSFVMSPSPDFSKVLSQYFKHTNISSFVRQLNMYGFHKERDVFHTGNPDSTLWEFKHGGGNFKRGDLNGLREIKRRASRHALVNRESNFTKPVSSQPGTPAEPIHVNPETGDSRLANLEQTVYELSARLLRTEENAHYANVRSQAAVDILNRLLHFNQELSKTMLTLVPTDSNAHRDVAALQVDMQRHAETIRSLEDNEPPSFSTRQQFFSNIDNAPISPRQFPQDDTRRSNLTVPQPRNQNLYRPSVPSNLSVGSRRPFGSIGGVGTAQSSPSRNPPRLHRQDSICSLLSTRVWREDIPRPTSGLMAGKPECHHLAPLQQLPILLHRAVLLQRTSASGNHYLLTLYRPHPILIPIPGPPPLRRCLMEWEGAAQKHLAIGPGALPSAGA</sequence>
<keyword evidence="3" id="KW-0539">Nucleus</keyword>
<organism evidence="7 8">
    <name type="scientific">Bionectria ochroleuca</name>
    <name type="common">Gliocladium roseum</name>
    <dbReference type="NCBI Taxonomy" id="29856"/>
    <lineage>
        <taxon>Eukaryota</taxon>
        <taxon>Fungi</taxon>
        <taxon>Dikarya</taxon>
        <taxon>Ascomycota</taxon>
        <taxon>Pezizomycotina</taxon>
        <taxon>Sordariomycetes</taxon>
        <taxon>Hypocreomycetidae</taxon>
        <taxon>Hypocreales</taxon>
        <taxon>Bionectriaceae</taxon>
        <taxon>Clonostachys</taxon>
    </lineage>
</organism>
<proteinExistence type="inferred from homology"/>
<evidence type="ECO:0000259" key="6">
    <source>
        <dbReference type="SMART" id="SM00415"/>
    </source>
</evidence>
<dbReference type="GO" id="GO:0043565">
    <property type="term" value="F:sequence-specific DNA binding"/>
    <property type="evidence" value="ECO:0007669"/>
    <property type="project" value="InterPro"/>
</dbReference>
<dbReference type="GO" id="GO:0005634">
    <property type="term" value="C:nucleus"/>
    <property type="evidence" value="ECO:0007669"/>
    <property type="project" value="UniProtKB-SubCell"/>
</dbReference>
<accession>A0A8H7NL69</accession>
<dbReference type="SUPFAM" id="SSF46785">
    <property type="entry name" value="Winged helix' DNA-binding domain"/>
    <property type="match status" value="1"/>
</dbReference>
<dbReference type="FunFam" id="1.10.10.10:FF:000229">
    <property type="entry name" value="HSF-type DNA-binding domain protein"/>
    <property type="match status" value="1"/>
</dbReference>
<dbReference type="Gene3D" id="1.10.10.10">
    <property type="entry name" value="Winged helix-like DNA-binding domain superfamily/Winged helix DNA-binding domain"/>
    <property type="match status" value="1"/>
</dbReference>
<name>A0A8H7NL69_BIOOC</name>
<evidence type="ECO:0000256" key="5">
    <source>
        <dbReference type="SAM" id="MobiDB-lite"/>
    </source>
</evidence>
<reference evidence="7" key="1">
    <citation type="submission" date="2020-10" db="EMBL/GenBank/DDBJ databases">
        <title>High-Quality Genome Resource of Clonostachys rosea strain S41 by Oxford Nanopore Long-Read Sequencing.</title>
        <authorList>
            <person name="Wang H."/>
        </authorList>
    </citation>
    <scope>NUCLEOTIDE SEQUENCE</scope>
    <source>
        <strain evidence="7">S41</strain>
    </source>
</reference>
<feature type="compositionally biased region" description="Basic and acidic residues" evidence="5">
    <location>
        <begin position="33"/>
        <end position="42"/>
    </location>
</feature>
<evidence type="ECO:0000313" key="8">
    <source>
        <dbReference type="Proteomes" id="UP000616885"/>
    </source>
</evidence>
<evidence type="ECO:0000256" key="3">
    <source>
        <dbReference type="ARBA" id="ARBA00023242"/>
    </source>
</evidence>
<dbReference type="AlphaFoldDB" id="A0A8H7NL69"/>
<feature type="region of interest" description="Disordered" evidence="5">
    <location>
        <begin position="315"/>
        <end position="382"/>
    </location>
</feature>
<gene>
    <name evidence="7" type="ORF">IM811_009049</name>
</gene>
<comment type="subcellular location">
    <subcellularLocation>
        <location evidence="1">Nucleus</location>
    </subcellularLocation>
</comment>
<feature type="region of interest" description="Disordered" evidence="5">
    <location>
        <begin position="1"/>
        <end position="62"/>
    </location>
</feature>
<dbReference type="PANTHER" id="PTHR10015">
    <property type="entry name" value="HEAT SHOCK TRANSCRIPTION FACTOR"/>
    <property type="match status" value="1"/>
</dbReference>
<comment type="similarity">
    <text evidence="4">Belongs to the HSF family.</text>
</comment>
<dbReference type="InterPro" id="IPR000232">
    <property type="entry name" value="HSF_DNA-bd"/>
</dbReference>
<evidence type="ECO:0000256" key="4">
    <source>
        <dbReference type="RuleBase" id="RU004020"/>
    </source>
</evidence>
<evidence type="ECO:0000256" key="2">
    <source>
        <dbReference type="ARBA" id="ARBA00023125"/>
    </source>
</evidence>
<dbReference type="InterPro" id="IPR036388">
    <property type="entry name" value="WH-like_DNA-bd_sf"/>
</dbReference>
<dbReference type="InterPro" id="IPR036390">
    <property type="entry name" value="WH_DNA-bd_sf"/>
</dbReference>
<dbReference type="SMART" id="SM00415">
    <property type="entry name" value="HSF"/>
    <property type="match status" value="1"/>
</dbReference>
<keyword evidence="2" id="KW-0238">DNA-binding</keyword>
<dbReference type="PRINTS" id="PR00056">
    <property type="entry name" value="HSFDOMAIN"/>
</dbReference>
<dbReference type="PANTHER" id="PTHR10015:SF396">
    <property type="entry name" value="FLOCCULATION SUPPRESSION PROTEIN"/>
    <property type="match status" value="1"/>
</dbReference>
<feature type="compositionally biased region" description="Polar residues" evidence="5">
    <location>
        <begin position="332"/>
        <end position="355"/>
    </location>
</feature>
<evidence type="ECO:0000256" key="1">
    <source>
        <dbReference type="ARBA" id="ARBA00004123"/>
    </source>
</evidence>
<protein>
    <recommendedName>
        <fullName evidence="6">HSF-type DNA-binding domain-containing protein</fullName>
    </recommendedName>
</protein>
<feature type="domain" description="HSF-type DNA-binding" evidence="6">
    <location>
        <begin position="74"/>
        <end position="177"/>
    </location>
</feature>